<dbReference type="InterPro" id="IPR003661">
    <property type="entry name" value="HisK_dim/P_dom"/>
</dbReference>
<keyword evidence="7" id="KW-1133">Transmembrane helix</keyword>
<dbReference type="Gene3D" id="3.30.450.350">
    <property type="entry name" value="CHASE domain"/>
    <property type="match status" value="1"/>
</dbReference>
<keyword evidence="9" id="KW-0067">ATP-binding</keyword>
<dbReference type="PANTHER" id="PTHR43711:SF31">
    <property type="entry name" value="HISTIDINE KINASE"/>
    <property type="match status" value="1"/>
</dbReference>
<organism evidence="9 10">
    <name type="scientific">Fodinicurvata halophila</name>
    <dbReference type="NCBI Taxonomy" id="1419723"/>
    <lineage>
        <taxon>Bacteria</taxon>
        <taxon>Pseudomonadati</taxon>
        <taxon>Pseudomonadota</taxon>
        <taxon>Alphaproteobacteria</taxon>
        <taxon>Rhodospirillales</taxon>
        <taxon>Rhodovibrionaceae</taxon>
        <taxon>Fodinicurvata</taxon>
    </lineage>
</organism>
<dbReference type="Proteomes" id="UP001595799">
    <property type="component" value="Unassembled WGS sequence"/>
</dbReference>
<evidence type="ECO:0000313" key="10">
    <source>
        <dbReference type="Proteomes" id="UP001595799"/>
    </source>
</evidence>
<dbReference type="InterPro" id="IPR036097">
    <property type="entry name" value="HisK_dim/P_sf"/>
</dbReference>
<dbReference type="SUPFAM" id="SSF55874">
    <property type="entry name" value="ATPase domain of HSP90 chaperone/DNA topoisomerase II/histidine kinase"/>
    <property type="match status" value="1"/>
</dbReference>
<keyword evidence="10" id="KW-1185">Reference proteome</keyword>
<evidence type="ECO:0000256" key="2">
    <source>
        <dbReference type="ARBA" id="ARBA00012438"/>
    </source>
</evidence>
<evidence type="ECO:0000256" key="1">
    <source>
        <dbReference type="ARBA" id="ARBA00000085"/>
    </source>
</evidence>
<dbReference type="InterPro" id="IPR036890">
    <property type="entry name" value="HATPase_C_sf"/>
</dbReference>
<evidence type="ECO:0000256" key="4">
    <source>
        <dbReference type="ARBA" id="ARBA00022679"/>
    </source>
</evidence>
<dbReference type="CDD" id="cd00082">
    <property type="entry name" value="HisKA"/>
    <property type="match status" value="1"/>
</dbReference>
<gene>
    <name evidence="9" type="ORF">ACFOW6_07490</name>
</gene>
<accession>A0ABV8UJD3</accession>
<comment type="catalytic activity">
    <reaction evidence="1">
        <text>ATP + protein L-histidine = ADP + protein N-phospho-L-histidine.</text>
        <dbReference type="EC" id="2.7.13.3"/>
    </reaction>
</comment>
<dbReference type="Gene3D" id="1.10.287.130">
    <property type="match status" value="1"/>
</dbReference>
<dbReference type="PANTHER" id="PTHR43711">
    <property type="entry name" value="TWO-COMPONENT HISTIDINE KINASE"/>
    <property type="match status" value="1"/>
</dbReference>
<dbReference type="Pfam" id="PF00512">
    <property type="entry name" value="HisKA"/>
    <property type="match status" value="1"/>
</dbReference>
<dbReference type="CDD" id="cd16922">
    <property type="entry name" value="HATPase_EvgS-ArcB-TorS-like"/>
    <property type="match status" value="1"/>
</dbReference>
<dbReference type="EC" id="2.7.13.3" evidence="2"/>
<evidence type="ECO:0000256" key="6">
    <source>
        <dbReference type="ARBA" id="ARBA00023012"/>
    </source>
</evidence>
<dbReference type="GO" id="GO:0005524">
    <property type="term" value="F:ATP binding"/>
    <property type="evidence" value="ECO:0007669"/>
    <property type="project" value="UniProtKB-KW"/>
</dbReference>
<evidence type="ECO:0000256" key="5">
    <source>
        <dbReference type="ARBA" id="ARBA00022777"/>
    </source>
</evidence>
<feature type="domain" description="Histidine kinase" evidence="8">
    <location>
        <begin position="355"/>
        <end position="576"/>
    </location>
</feature>
<keyword evidence="6" id="KW-0902">Two-component regulatory system</keyword>
<dbReference type="PROSITE" id="PS50109">
    <property type="entry name" value="HIS_KIN"/>
    <property type="match status" value="1"/>
</dbReference>
<dbReference type="SMART" id="SM00387">
    <property type="entry name" value="HATPase_c"/>
    <property type="match status" value="1"/>
</dbReference>
<dbReference type="Pfam" id="PF02518">
    <property type="entry name" value="HATPase_c"/>
    <property type="match status" value="1"/>
</dbReference>
<dbReference type="InterPro" id="IPR003594">
    <property type="entry name" value="HATPase_dom"/>
</dbReference>
<feature type="transmembrane region" description="Helical" evidence="7">
    <location>
        <begin position="295"/>
        <end position="318"/>
    </location>
</feature>
<keyword evidence="9" id="KW-0547">Nucleotide-binding</keyword>
<dbReference type="InterPro" id="IPR050736">
    <property type="entry name" value="Sensor_HK_Regulatory"/>
</dbReference>
<dbReference type="PRINTS" id="PR00344">
    <property type="entry name" value="BCTRLSENSOR"/>
</dbReference>
<keyword evidence="4" id="KW-0808">Transferase</keyword>
<proteinExistence type="predicted"/>
<dbReference type="InterPro" id="IPR042240">
    <property type="entry name" value="CHASE_sf"/>
</dbReference>
<dbReference type="Gene3D" id="3.30.565.10">
    <property type="entry name" value="Histidine kinase-like ATPase, C-terminal domain"/>
    <property type="match status" value="1"/>
</dbReference>
<protein>
    <recommendedName>
        <fullName evidence="2">histidine kinase</fullName>
        <ecNumber evidence="2">2.7.13.3</ecNumber>
    </recommendedName>
</protein>
<feature type="transmembrane region" description="Helical" evidence="7">
    <location>
        <begin position="12"/>
        <end position="32"/>
    </location>
</feature>
<evidence type="ECO:0000259" key="8">
    <source>
        <dbReference type="PROSITE" id="PS50109"/>
    </source>
</evidence>
<dbReference type="SUPFAM" id="SSF47384">
    <property type="entry name" value="Homodimeric domain of signal transducing histidine kinase"/>
    <property type="match status" value="1"/>
</dbReference>
<reference evidence="10" key="1">
    <citation type="journal article" date="2019" name="Int. J. Syst. Evol. Microbiol.">
        <title>The Global Catalogue of Microorganisms (GCM) 10K type strain sequencing project: providing services to taxonomists for standard genome sequencing and annotation.</title>
        <authorList>
            <consortium name="The Broad Institute Genomics Platform"/>
            <consortium name="The Broad Institute Genome Sequencing Center for Infectious Disease"/>
            <person name="Wu L."/>
            <person name="Ma J."/>
        </authorList>
    </citation>
    <scope>NUCLEOTIDE SEQUENCE [LARGE SCALE GENOMIC DNA]</scope>
    <source>
        <strain evidence="10">CECT 8472</strain>
    </source>
</reference>
<comment type="caution">
    <text evidence="9">The sequence shown here is derived from an EMBL/GenBank/DDBJ whole genome shotgun (WGS) entry which is preliminary data.</text>
</comment>
<keyword evidence="3" id="KW-0597">Phosphoprotein</keyword>
<dbReference type="SMART" id="SM00388">
    <property type="entry name" value="HisKA"/>
    <property type="match status" value="1"/>
</dbReference>
<keyword evidence="5" id="KW-0418">Kinase</keyword>
<name>A0ABV8UJD3_9PROT</name>
<dbReference type="InterPro" id="IPR005467">
    <property type="entry name" value="His_kinase_dom"/>
</dbReference>
<keyword evidence="7" id="KW-0472">Membrane</keyword>
<evidence type="ECO:0000256" key="7">
    <source>
        <dbReference type="SAM" id="Phobius"/>
    </source>
</evidence>
<dbReference type="RefSeq" id="WP_382421714.1">
    <property type="nucleotide sequence ID" value="NZ_JBHSCW010000003.1"/>
</dbReference>
<keyword evidence="7" id="KW-0812">Transmembrane</keyword>
<dbReference type="InterPro" id="IPR004358">
    <property type="entry name" value="Sig_transdc_His_kin-like_C"/>
</dbReference>
<sequence>MGITNHSKRSLFWLAATLLFVVGTSLSILIAWRVEESMEAQLHTRADREASKLVALVDLTLIQAEGFLRASSSLFTASDEVTMAEFARLEHSLRAGELAYGFDNLAFAEIVTLNEREALEEKFGFELMSFLNPSHTAPRRRQHAVITMTTGIPSIFLRGTDIASQSDVGSAIFQAFDAPGEIVMSRAFRHAERWWGVMAVAVTNSDDEGVLVGLLDLSRLFQTLDRTTPDGLELRLEQRLDAQESHVRNSLVLGREEPPPKALRTFDYGLVHGQASLRFHWDLLPAFDEEHREELGLMIAGAGTLLSLLLSLLIGLLLQQNMVIRERVTERTSELARARDTAERANRSKTEFLAAMSHELRTPLNAIIGFSELLRDEMFGSLGNQRYRDYASDINESGQHLLALINDVLDVAKAESGKIELATQQVDLERLLRSVVRLMSDRAKNAELTLSCDIEEALPQIQGDLLRLRQVILNLLSNAIKFTGPGGHVEVGARREPDGSICLYVMDNGVGMDPEEVEDALSPFTQLDSSLSRKFEGTGLGLPLTRKLVELHGGRLEVETALNKGTTVSVILPSVRSIPVEDRQVAGKK</sequence>
<evidence type="ECO:0000313" key="9">
    <source>
        <dbReference type="EMBL" id="MFC4351381.1"/>
    </source>
</evidence>
<dbReference type="EMBL" id="JBHSCW010000003">
    <property type="protein sequence ID" value="MFC4351381.1"/>
    <property type="molecule type" value="Genomic_DNA"/>
</dbReference>
<evidence type="ECO:0000256" key="3">
    <source>
        <dbReference type="ARBA" id="ARBA00022553"/>
    </source>
</evidence>